<gene>
    <name evidence="1" type="ORF">KFE25_004804</name>
</gene>
<comment type="caution">
    <text evidence="1">The sequence shown here is derived from an EMBL/GenBank/DDBJ whole genome shotgun (WGS) entry which is preliminary data.</text>
</comment>
<dbReference type="Proteomes" id="UP000751190">
    <property type="component" value="Unassembled WGS sequence"/>
</dbReference>
<keyword evidence="2" id="KW-1185">Reference proteome</keyword>
<accession>A0A8J5XB50</accession>
<reference evidence="1" key="1">
    <citation type="submission" date="2021-05" db="EMBL/GenBank/DDBJ databases">
        <title>The genome of the haptophyte Pavlova lutheri (Diacronema luteri, Pavlovales) - a model for lipid biosynthesis in eukaryotic algae.</title>
        <authorList>
            <person name="Hulatt C.J."/>
            <person name="Posewitz M.C."/>
        </authorList>
    </citation>
    <scope>NUCLEOTIDE SEQUENCE</scope>
    <source>
        <strain evidence="1">NIVA-4/92</strain>
    </source>
</reference>
<evidence type="ECO:0000313" key="1">
    <source>
        <dbReference type="EMBL" id="KAG8463293.1"/>
    </source>
</evidence>
<proteinExistence type="predicted"/>
<dbReference type="EMBL" id="JAGTXO010000016">
    <property type="protein sequence ID" value="KAG8463293.1"/>
    <property type="molecule type" value="Genomic_DNA"/>
</dbReference>
<evidence type="ECO:0000313" key="2">
    <source>
        <dbReference type="Proteomes" id="UP000751190"/>
    </source>
</evidence>
<protein>
    <submittedName>
        <fullName evidence="1">Uncharacterized protein</fullName>
    </submittedName>
</protein>
<dbReference type="AlphaFoldDB" id="A0A8J5XB50"/>
<name>A0A8J5XB50_DIALT</name>
<sequence length="142" mass="15411">MDALRTELVRVEVLDALSAAREVLAVITFAEPLGRRRLSARSTMAEAHDGAQQRAVWRGGAGAVEFRGAPLRVWVDVWDAQASPRGANAFLGKVDVPLDAARVGVPLLLQRPLLRGGLMRVRLERRLERAEDAARAASAPGR</sequence>
<organism evidence="1 2">
    <name type="scientific">Diacronema lutheri</name>
    <name type="common">Unicellular marine alga</name>
    <name type="synonym">Monochrysis lutheri</name>
    <dbReference type="NCBI Taxonomy" id="2081491"/>
    <lineage>
        <taxon>Eukaryota</taxon>
        <taxon>Haptista</taxon>
        <taxon>Haptophyta</taxon>
        <taxon>Pavlovophyceae</taxon>
        <taxon>Pavlovales</taxon>
        <taxon>Pavlovaceae</taxon>
        <taxon>Diacronema</taxon>
    </lineage>
</organism>